<evidence type="ECO:0000313" key="3">
    <source>
        <dbReference type="Proteomes" id="UP000037020"/>
    </source>
</evidence>
<comment type="caution">
    <text evidence="2">The sequence shown here is derived from an EMBL/GenBank/DDBJ whole genome shotgun (WGS) entry which is preliminary data.</text>
</comment>
<organism evidence="2 3">
    <name type="scientific">Streptomyces varsoviensis</name>
    <dbReference type="NCBI Taxonomy" id="67373"/>
    <lineage>
        <taxon>Bacteria</taxon>
        <taxon>Bacillati</taxon>
        <taxon>Actinomycetota</taxon>
        <taxon>Actinomycetes</taxon>
        <taxon>Kitasatosporales</taxon>
        <taxon>Streptomycetaceae</taxon>
        <taxon>Streptomyces</taxon>
    </lineage>
</organism>
<evidence type="ECO:0000313" key="2">
    <source>
        <dbReference type="EMBL" id="KOG90209.1"/>
    </source>
</evidence>
<dbReference type="PANTHER" id="PTHR46696:SF1">
    <property type="entry name" value="CYTOCHROME P450 YJIB-RELATED"/>
    <property type="match status" value="1"/>
</dbReference>
<dbReference type="InterPro" id="IPR002397">
    <property type="entry name" value="Cyt_P450_B"/>
</dbReference>
<proteinExistence type="inferred from homology"/>
<evidence type="ECO:0000256" key="1">
    <source>
        <dbReference type="ARBA" id="ARBA00010617"/>
    </source>
</evidence>
<name>A0ABR5J9X2_9ACTN</name>
<gene>
    <name evidence="2" type="ORF">ADK38_09990</name>
</gene>
<dbReference type="EMBL" id="LGUT01000843">
    <property type="protein sequence ID" value="KOG90209.1"/>
    <property type="molecule type" value="Genomic_DNA"/>
</dbReference>
<dbReference type="PRINTS" id="PR00359">
    <property type="entry name" value="BP450"/>
</dbReference>
<dbReference type="InterPro" id="IPR036396">
    <property type="entry name" value="Cyt_P450_sf"/>
</dbReference>
<dbReference type="SUPFAM" id="SSF48264">
    <property type="entry name" value="Cytochrome P450"/>
    <property type="match status" value="1"/>
</dbReference>
<feature type="non-terminal residue" evidence="2">
    <location>
        <position position="136"/>
    </location>
</feature>
<sequence length="136" mass="14418">AAGPTADLVHQFALPVPSMVICHLLGVPYADHDFFQNASRRMVQGIDAQSTVAARQELAHYMGGLVDKFATEPGPGLLSTLVTEQMAKGAIDRDDLAMDAVLVLIAGHETTASMTSLSVITLLEHPDQLAALRADP</sequence>
<accession>A0ABR5J9X2</accession>
<dbReference type="Gene3D" id="1.10.630.10">
    <property type="entry name" value="Cytochrome P450"/>
    <property type="match status" value="1"/>
</dbReference>
<dbReference type="PANTHER" id="PTHR46696">
    <property type="entry name" value="P450, PUTATIVE (EUROFUNG)-RELATED"/>
    <property type="match status" value="1"/>
</dbReference>
<feature type="non-terminal residue" evidence="2">
    <location>
        <position position="1"/>
    </location>
</feature>
<keyword evidence="3" id="KW-1185">Reference proteome</keyword>
<protein>
    <submittedName>
        <fullName evidence="2">Cytochrome P450</fullName>
    </submittedName>
</protein>
<dbReference type="Proteomes" id="UP000037020">
    <property type="component" value="Unassembled WGS sequence"/>
</dbReference>
<comment type="similarity">
    <text evidence="1">Belongs to the cytochrome P450 family.</text>
</comment>
<reference evidence="2 3" key="1">
    <citation type="submission" date="2015-07" db="EMBL/GenBank/DDBJ databases">
        <authorList>
            <person name="Ju K.-S."/>
            <person name="Doroghazi J.R."/>
            <person name="Metcalf W.W."/>
        </authorList>
    </citation>
    <scope>NUCLEOTIDE SEQUENCE [LARGE SCALE GENOMIC DNA]</scope>
    <source>
        <strain evidence="2 3">NRRL B-3589</strain>
    </source>
</reference>